<sequence>MPVTEAGLSQELIMTVPAYGSLAWFEIATDDPDTAERFYGELFGWQITSDDAGMDYRLITTTDGGAPTGGIMATEGRKHAVFSIAVQDVAAACTTVEKLGGTVVEQHAASESGPANAYLLDPAGNLFGVFAPPSSS</sequence>
<evidence type="ECO:0000313" key="2">
    <source>
        <dbReference type="EMBL" id="GES24137.1"/>
    </source>
</evidence>
<dbReference type="InterPro" id="IPR029068">
    <property type="entry name" value="Glyas_Bleomycin-R_OHBP_Dase"/>
</dbReference>
<dbReference type="Pfam" id="PF18029">
    <property type="entry name" value="Glyoxalase_6"/>
    <property type="match status" value="1"/>
</dbReference>
<evidence type="ECO:0000259" key="1">
    <source>
        <dbReference type="PROSITE" id="PS51819"/>
    </source>
</evidence>
<dbReference type="AlphaFoldDB" id="A0A5M3XS22"/>
<protein>
    <submittedName>
        <fullName evidence="2">Glyoxalase</fullName>
    </submittedName>
</protein>
<dbReference type="InterPro" id="IPR041581">
    <property type="entry name" value="Glyoxalase_6"/>
</dbReference>
<comment type="caution">
    <text evidence="2">The sequence shown here is derived from an EMBL/GenBank/DDBJ whole genome shotgun (WGS) entry which is preliminary data.</text>
</comment>
<organism evidence="2 3">
    <name type="scientific">Acrocarpospora pleiomorpha</name>
    <dbReference type="NCBI Taxonomy" id="90975"/>
    <lineage>
        <taxon>Bacteria</taxon>
        <taxon>Bacillati</taxon>
        <taxon>Actinomycetota</taxon>
        <taxon>Actinomycetes</taxon>
        <taxon>Streptosporangiales</taxon>
        <taxon>Streptosporangiaceae</taxon>
        <taxon>Acrocarpospora</taxon>
    </lineage>
</organism>
<dbReference type="PROSITE" id="PS51819">
    <property type="entry name" value="VOC"/>
    <property type="match status" value="1"/>
</dbReference>
<proteinExistence type="predicted"/>
<dbReference type="EMBL" id="BLAF01000048">
    <property type="protein sequence ID" value="GES24137.1"/>
    <property type="molecule type" value="Genomic_DNA"/>
</dbReference>
<keyword evidence="3" id="KW-1185">Reference proteome</keyword>
<gene>
    <name evidence="2" type="ORF">Aple_070360</name>
</gene>
<accession>A0A5M3XS22</accession>
<evidence type="ECO:0000313" key="3">
    <source>
        <dbReference type="Proteomes" id="UP000377595"/>
    </source>
</evidence>
<dbReference type="InterPro" id="IPR037523">
    <property type="entry name" value="VOC_core"/>
</dbReference>
<dbReference type="SUPFAM" id="SSF54593">
    <property type="entry name" value="Glyoxalase/Bleomycin resistance protein/Dihydroxybiphenyl dioxygenase"/>
    <property type="match status" value="1"/>
</dbReference>
<dbReference type="CDD" id="cd07247">
    <property type="entry name" value="SgaA_N_like"/>
    <property type="match status" value="1"/>
</dbReference>
<feature type="domain" description="VOC" evidence="1">
    <location>
        <begin position="21"/>
        <end position="132"/>
    </location>
</feature>
<name>A0A5M3XS22_9ACTN</name>
<dbReference type="Proteomes" id="UP000377595">
    <property type="component" value="Unassembled WGS sequence"/>
</dbReference>
<dbReference type="Gene3D" id="3.10.180.10">
    <property type="entry name" value="2,3-Dihydroxybiphenyl 1,2-Dioxygenase, domain 1"/>
    <property type="match status" value="1"/>
</dbReference>
<dbReference type="RefSeq" id="WP_170321802.1">
    <property type="nucleotide sequence ID" value="NZ_BAAAHM010000005.1"/>
</dbReference>
<dbReference type="InterPro" id="IPR052164">
    <property type="entry name" value="Anthracycline_SecMetBiosynth"/>
</dbReference>
<reference evidence="2 3" key="1">
    <citation type="submission" date="2019-10" db="EMBL/GenBank/DDBJ databases">
        <title>Whole genome shotgun sequence of Acrocarpospora pleiomorpha NBRC 16267.</title>
        <authorList>
            <person name="Ichikawa N."/>
            <person name="Kimura A."/>
            <person name="Kitahashi Y."/>
            <person name="Komaki H."/>
            <person name="Oguchi A."/>
        </authorList>
    </citation>
    <scope>NUCLEOTIDE SEQUENCE [LARGE SCALE GENOMIC DNA]</scope>
    <source>
        <strain evidence="2 3">NBRC 16267</strain>
    </source>
</reference>
<dbReference type="PANTHER" id="PTHR33993">
    <property type="entry name" value="GLYOXALASE-RELATED"/>
    <property type="match status" value="1"/>
</dbReference>